<dbReference type="PANTHER" id="PTHR47370">
    <property type="entry name" value="ACYL-COA N-ACYLTRANSFERASES (NAT) SUPERFAMILY PROTEIN"/>
    <property type="match status" value="1"/>
</dbReference>
<evidence type="ECO:0000313" key="2">
    <source>
        <dbReference type="Proteomes" id="UP001291926"/>
    </source>
</evidence>
<gene>
    <name evidence="1" type="ORF">RD792_004192</name>
</gene>
<evidence type="ECO:0000313" key="1">
    <source>
        <dbReference type="EMBL" id="KAK4488428.1"/>
    </source>
</evidence>
<dbReference type="InterPro" id="IPR052810">
    <property type="entry name" value="Plant_NAT"/>
</dbReference>
<reference evidence="1 2" key="1">
    <citation type="journal article" date="2023" name="bioRxiv">
        <title>Genome report: Whole genome sequence and annotation of Penstemon davidsonii.</title>
        <authorList>
            <person name="Ostevik K.L."/>
            <person name="Alabady M."/>
            <person name="Zhang M."/>
            <person name="Rausher M.D."/>
        </authorList>
    </citation>
    <scope>NUCLEOTIDE SEQUENCE [LARGE SCALE GENOMIC DNA]</scope>
    <source>
        <strain evidence="1">DNT005</strain>
        <tissue evidence="1">Whole leaf</tissue>
    </source>
</reference>
<comment type="caution">
    <text evidence="1">The sequence shown here is derived from an EMBL/GenBank/DDBJ whole genome shotgun (WGS) entry which is preliminary data.</text>
</comment>
<proteinExistence type="predicted"/>
<dbReference type="EMBL" id="JAYDYQ010001088">
    <property type="protein sequence ID" value="KAK4488428.1"/>
    <property type="molecule type" value="Genomic_DNA"/>
</dbReference>
<dbReference type="PANTHER" id="PTHR47370:SF10">
    <property type="entry name" value="N-ACETYLTRANSFERASE HLS1-RELATED"/>
    <property type="match status" value="1"/>
</dbReference>
<keyword evidence="2" id="KW-1185">Reference proteome</keyword>
<name>A0ABR0DHX4_9LAMI</name>
<protein>
    <submittedName>
        <fullName evidence="1">Uncharacterized protein</fullName>
    </submittedName>
</protein>
<sequence length="144" mass="15564">MVVEGGGVVAVVVVREYDGKKDCKKVEEVENKCEVGPSGKLSLYTDLLGDPICRVRHSPAYIMLVAELVVLGGGVDKERREIVGMIRGCIKTVTSGTRTANGNGNGNGKDCATKLALPLPVYTKLAYILGLRVSPSHRYYNHFL</sequence>
<organism evidence="1 2">
    <name type="scientific">Penstemon davidsonii</name>
    <dbReference type="NCBI Taxonomy" id="160366"/>
    <lineage>
        <taxon>Eukaryota</taxon>
        <taxon>Viridiplantae</taxon>
        <taxon>Streptophyta</taxon>
        <taxon>Embryophyta</taxon>
        <taxon>Tracheophyta</taxon>
        <taxon>Spermatophyta</taxon>
        <taxon>Magnoliopsida</taxon>
        <taxon>eudicotyledons</taxon>
        <taxon>Gunneridae</taxon>
        <taxon>Pentapetalae</taxon>
        <taxon>asterids</taxon>
        <taxon>lamiids</taxon>
        <taxon>Lamiales</taxon>
        <taxon>Plantaginaceae</taxon>
        <taxon>Cheloneae</taxon>
        <taxon>Penstemon</taxon>
    </lineage>
</organism>
<dbReference type="Proteomes" id="UP001291926">
    <property type="component" value="Unassembled WGS sequence"/>
</dbReference>
<accession>A0ABR0DHX4</accession>